<evidence type="ECO:0000256" key="3">
    <source>
        <dbReference type="ARBA" id="ARBA00004906"/>
    </source>
</evidence>
<evidence type="ECO:0000259" key="18">
    <source>
        <dbReference type="PROSITE" id="PS50089"/>
    </source>
</evidence>
<evidence type="ECO:0000256" key="16">
    <source>
        <dbReference type="SAM" id="Phobius"/>
    </source>
</evidence>
<keyword evidence="8 14" id="KW-0863">Zinc-finger</keyword>
<evidence type="ECO:0000256" key="14">
    <source>
        <dbReference type="PROSITE-ProRule" id="PRU00175"/>
    </source>
</evidence>
<organism evidence="19 20">
    <name type="scientific">Papaver atlanticum</name>
    <dbReference type="NCBI Taxonomy" id="357466"/>
    <lineage>
        <taxon>Eukaryota</taxon>
        <taxon>Viridiplantae</taxon>
        <taxon>Streptophyta</taxon>
        <taxon>Embryophyta</taxon>
        <taxon>Tracheophyta</taxon>
        <taxon>Spermatophyta</taxon>
        <taxon>Magnoliopsida</taxon>
        <taxon>Ranunculales</taxon>
        <taxon>Papaveraceae</taxon>
        <taxon>Papaveroideae</taxon>
        <taxon>Papaver</taxon>
    </lineage>
</organism>
<sequence>MIKKNINLTIPSGSNSINLVFLLLVLLLPYTSAQSDTDKPQFDDTPLLYFVVVFFIMFMILSCIHEQRKRRNNIPGDPAVVPIETPSIGGGLDSAVIKTFPVFDYSDVKNVNKVHNIKGAILECPVCLSEFGDKDKLRLLPCHHVFHPECIGTWFVSNSTCPYCCRDLKNMFTGTAINAGDAIMDVYQDEESHAEATVDSETEHEETWVSIPLVQNSEHVINGINPDNETNLLNSSGGTIRSANRPIGKYPRSHSTGHSSISQDLKNSERFTLRLSDDARKDILRQKSFNFPPASCGSSHHGRPGSGGAESSNRRV</sequence>
<comment type="catalytic activity">
    <reaction evidence="1">
        <text>S-ubiquitinyl-[E2 ubiquitin-conjugating enzyme]-L-cysteine + [acceptor protein]-L-lysine = [E2 ubiquitin-conjugating enzyme]-L-cysteine + N(6)-ubiquitinyl-[acceptor protein]-L-lysine.</text>
        <dbReference type="EC" id="2.3.2.27"/>
    </reaction>
</comment>
<feature type="transmembrane region" description="Helical" evidence="16">
    <location>
        <begin position="45"/>
        <end position="64"/>
    </location>
</feature>
<keyword evidence="12 16" id="KW-0472">Membrane</keyword>
<evidence type="ECO:0000256" key="12">
    <source>
        <dbReference type="ARBA" id="ARBA00023136"/>
    </source>
</evidence>
<feature type="compositionally biased region" description="Polar residues" evidence="15">
    <location>
        <begin position="253"/>
        <end position="265"/>
    </location>
</feature>
<dbReference type="FunFam" id="3.30.40.10:FF:000187">
    <property type="entry name" value="E3 ubiquitin-protein ligase ATL6"/>
    <property type="match status" value="1"/>
</dbReference>
<dbReference type="GO" id="GO:0016020">
    <property type="term" value="C:membrane"/>
    <property type="evidence" value="ECO:0007669"/>
    <property type="project" value="UniProtKB-SubCell"/>
</dbReference>
<dbReference type="Proteomes" id="UP001202328">
    <property type="component" value="Unassembled WGS sequence"/>
</dbReference>
<gene>
    <name evidence="19" type="ORF">MKW98_028786</name>
</gene>
<dbReference type="Gene3D" id="3.30.40.10">
    <property type="entry name" value="Zinc/RING finger domain, C3HC4 (zinc finger)"/>
    <property type="match status" value="1"/>
</dbReference>
<comment type="subcellular location">
    <subcellularLocation>
        <location evidence="2">Membrane</location>
        <topology evidence="2">Single-pass membrane protein</topology>
    </subcellularLocation>
</comment>
<evidence type="ECO:0000256" key="15">
    <source>
        <dbReference type="SAM" id="MobiDB-lite"/>
    </source>
</evidence>
<dbReference type="InterPro" id="IPR001841">
    <property type="entry name" value="Znf_RING"/>
</dbReference>
<evidence type="ECO:0000256" key="5">
    <source>
        <dbReference type="ARBA" id="ARBA00022679"/>
    </source>
</evidence>
<evidence type="ECO:0000256" key="6">
    <source>
        <dbReference type="ARBA" id="ARBA00022692"/>
    </source>
</evidence>
<dbReference type="PANTHER" id="PTHR14155:SF632">
    <property type="entry name" value="RING-H2 FINGER PROTEIN ATL17-RELATED"/>
    <property type="match status" value="1"/>
</dbReference>
<dbReference type="PROSITE" id="PS50089">
    <property type="entry name" value="ZF_RING_2"/>
    <property type="match status" value="1"/>
</dbReference>
<dbReference type="InterPro" id="IPR013083">
    <property type="entry name" value="Znf_RING/FYVE/PHD"/>
</dbReference>
<evidence type="ECO:0000256" key="10">
    <source>
        <dbReference type="ARBA" id="ARBA00022833"/>
    </source>
</evidence>
<dbReference type="PANTHER" id="PTHR14155">
    <property type="entry name" value="RING FINGER DOMAIN-CONTAINING"/>
    <property type="match status" value="1"/>
</dbReference>
<evidence type="ECO:0000256" key="17">
    <source>
        <dbReference type="SAM" id="SignalP"/>
    </source>
</evidence>
<feature type="domain" description="RING-type" evidence="18">
    <location>
        <begin position="124"/>
        <end position="164"/>
    </location>
</feature>
<dbReference type="GO" id="GO:0061630">
    <property type="term" value="F:ubiquitin protein ligase activity"/>
    <property type="evidence" value="ECO:0007669"/>
    <property type="project" value="UniProtKB-EC"/>
</dbReference>
<feature type="region of interest" description="Disordered" evidence="15">
    <location>
        <begin position="289"/>
        <end position="316"/>
    </location>
</feature>
<keyword evidence="11 16" id="KW-1133">Transmembrane helix</keyword>
<reference evidence="19" key="1">
    <citation type="submission" date="2022-04" db="EMBL/GenBank/DDBJ databases">
        <title>A functionally conserved STORR gene fusion in Papaver species that diverged 16.8 million years ago.</title>
        <authorList>
            <person name="Catania T."/>
        </authorList>
    </citation>
    <scope>NUCLEOTIDE SEQUENCE</scope>
    <source>
        <strain evidence="19">S-188037</strain>
    </source>
</reference>
<dbReference type="AlphaFoldDB" id="A0AAD4SBR2"/>
<keyword evidence="5" id="KW-0808">Transferase</keyword>
<dbReference type="InterPro" id="IPR053238">
    <property type="entry name" value="RING-H2_zinc_finger"/>
</dbReference>
<evidence type="ECO:0000313" key="19">
    <source>
        <dbReference type="EMBL" id="KAI3879219.1"/>
    </source>
</evidence>
<proteinExistence type="inferred from homology"/>
<keyword evidence="9" id="KW-0833">Ubl conjugation pathway</keyword>
<keyword evidence="6 16" id="KW-0812">Transmembrane</keyword>
<evidence type="ECO:0000256" key="1">
    <source>
        <dbReference type="ARBA" id="ARBA00000900"/>
    </source>
</evidence>
<evidence type="ECO:0000256" key="2">
    <source>
        <dbReference type="ARBA" id="ARBA00004167"/>
    </source>
</evidence>
<comment type="caution">
    <text evidence="19">The sequence shown here is derived from an EMBL/GenBank/DDBJ whole genome shotgun (WGS) entry which is preliminary data.</text>
</comment>
<dbReference type="EMBL" id="JAJJMB010012264">
    <property type="protein sequence ID" value="KAI3879219.1"/>
    <property type="molecule type" value="Genomic_DNA"/>
</dbReference>
<evidence type="ECO:0000256" key="7">
    <source>
        <dbReference type="ARBA" id="ARBA00022723"/>
    </source>
</evidence>
<keyword evidence="20" id="KW-1185">Reference proteome</keyword>
<dbReference type="Pfam" id="PF13639">
    <property type="entry name" value="zf-RING_2"/>
    <property type="match status" value="1"/>
</dbReference>
<keyword evidence="7" id="KW-0479">Metal-binding</keyword>
<keyword evidence="17" id="KW-0732">Signal</keyword>
<dbReference type="CDD" id="cd16461">
    <property type="entry name" value="RING-H2_EL5-like"/>
    <property type="match status" value="1"/>
</dbReference>
<dbReference type="EC" id="2.3.2.27" evidence="4"/>
<protein>
    <recommendedName>
        <fullName evidence="4">RING-type E3 ubiquitin transferase</fullName>
        <ecNumber evidence="4">2.3.2.27</ecNumber>
    </recommendedName>
</protein>
<dbReference type="SMART" id="SM00184">
    <property type="entry name" value="RING"/>
    <property type="match status" value="1"/>
</dbReference>
<evidence type="ECO:0000313" key="20">
    <source>
        <dbReference type="Proteomes" id="UP001202328"/>
    </source>
</evidence>
<accession>A0AAD4SBR2</accession>
<feature type="chain" id="PRO_5042005081" description="RING-type E3 ubiquitin transferase" evidence="17">
    <location>
        <begin position="34"/>
        <end position="316"/>
    </location>
</feature>
<evidence type="ECO:0000256" key="9">
    <source>
        <dbReference type="ARBA" id="ARBA00022786"/>
    </source>
</evidence>
<feature type="signal peptide" evidence="17">
    <location>
        <begin position="1"/>
        <end position="33"/>
    </location>
</feature>
<feature type="region of interest" description="Disordered" evidence="15">
    <location>
        <begin position="236"/>
        <end position="265"/>
    </location>
</feature>
<dbReference type="SUPFAM" id="SSF57850">
    <property type="entry name" value="RING/U-box"/>
    <property type="match status" value="1"/>
</dbReference>
<evidence type="ECO:0000256" key="8">
    <source>
        <dbReference type="ARBA" id="ARBA00022771"/>
    </source>
</evidence>
<name>A0AAD4SBR2_9MAGN</name>
<comment type="pathway">
    <text evidence="3">Protein modification; protein ubiquitination.</text>
</comment>
<evidence type="ECO:0000256" key="11">
    <source>
        <dbReference type="ARBA" id="ARBA00022989"/>
    </source>
</evidence>
<keyword evidence="10" id="KW-0862">Zinc</keyword>
<comment type="similarity">
    <text evidence="13">Belongs to the RING-type zinc finger family. ATL subfamily.</text>
</comment>
<dbReference type="GO" id="GO:0008270">
    <property type="term" value="F:zinc ion binding"/>
    <property type="evidence" value="ECO:0007669"/>
    <property type="project" value="UniProtKB-KW"/>
</dbReference>
<evidence type="ECO:0000256" key="13">
    <source>
        <dbReference type="ARBA" id="ARBA00024209"/>
    </source>
</evidence>
<evidence type="ECO:0000256" key="4">
    <source>
        <dbReference type="ARBA" id="ARBA00012483"/>
    </source>
</evidence>